<keyword evidence="6 11" id="KW-0812">Transmembrane</keyword>
<keyword evidence="3" id="KW-0813">Transport</keyword>
<reference evidence="13 14" key="1">
    <citation type="submission" date="2020-03" db="EMBL/GenBank/DDBJ databases">
        <title>Genomic Encyclopedia of Type Strains, Phase IV (KMG-IV): sequencing the most valuable type-strain genomes for metagenomic binning, comparative biology and taxonomic classification.</title>
        <authorList>
            <person name="Goeker M."/>
        </authorList>
    </citation>
    <scope>NUCLEOTIDE SEQUENCE [LARGE SCALE GENOMIC DNA]</scope>
    <source>
        <strain evidence="13 14">DSM 27651</strain>
    </source>
</reference>
<dbReference type="InterPro" id="IPR037682">
    <property type="entry name" value="TonB_C"/>
</dbReference>
<evidence type="ECO:0000256" key="8">
    <source>
        <dbReference type="ARBA" id="ARBA00022989"/>
    </source>
</evidence>
<dbReference type="Pfam" id="PF03544">
    <property type="entry name" value="TonB_C"/>
    <property type="match status" value="1"/>
</dbReference>
<comment type="caution">
    <text evidence="13">The sequence shown here is derived from an EMBL/GenBank/DDBJ whole genome shotgun (WGS) entry which is preliminary data.</text>
</comment>
<keyword evidence="7" id="KW-0653">Protein transport</keyword>
<feature type="domain" description="TonB C-terminal" evidence="12">
    <location>
        <begin position="133"/>
        <end position="227"/>
    </location>
</feature>
<feature type="transmembrane region" description="Helical" evidence="11">
    <location>
        <begin position="15"/>
        <end position="39"/>
    </location>
</feature>
<evidence type="ECO:0000259" key="12">
    <source>
        <dbReference type="PROSITE" id="PS52015"/>
    </source>
</evidence>
<dbReference type="NCBIfam" id="TIGR01352">
    <property type="entry name" value="tonB_Cterm"/>
    <property type="match status" value="1"/>
</dbReference>
<evidence type="ECO:0000256" key="11">
    <source>
        <dbReference type="SAM" id="Phobius"/>
    </source>
</evidence>
<dbReference type="InterPro" id="IPR051045">
    <property type="entry name" value="TonB-dependent_transducer"/>
</dbReference>
<evidence type="ECO:0000256" key="6">
    <source>
        <dbReference type="ARBA" id="ARBA00022692"/>
    </source>
</evidence>
<gene>
    <name evidence="13" type="ORF">GGR88_000200</name>
</gene>
<dbReference type="Proteomes" id="UP000734218">
    <property type="component" value="Unassembled WGS sequence"/>
</dbReference>
<dbReference type="RefSeq" id="WP_167952111.1">
    <property type="nucleotide sequence ID" value="NZ_JAATJE010000001.1"/>
</dbReference>
<evidence type="ECO:0000256" key="4">
    <source>
        <dbReference type="ARBA" id="ARBA00022475"/>
    </source>
</evidence>
<comment type="similarity">
    <text evidence="2">Belongs to the TonB family.</text>
</comment>
<keyword evidence="9 11" id="KW-0472">Membrane</keyword>
<proteinExistence type="inferred from homology"/>
<dbReference type="PROSITE" id="PS52015">
    <property type="entry name" value="TONB_CTD"/>
    <property type="match status" value="1"/>
</dbReference>
<keyword evidence="8 11" id="KW-1133">Transmembrane helix</keyword>
<evidence type="ECO:0000256" key="9">
    <source>
        <dbReference type="ARBA" id="ARBA00023136"/>
    </source>
</evidence>
<comment type="subcellular location">
    <subcellularLocation>
        <location evidence="1">Cell inner membrane</location>
        <topology evidence="1">Single-pass membrane protein</topology>
        <orientation evidence="1">Periplasmic side</orientation>
    </subcellularLocation>
</comment>
<evidence type="ECO:0000256" key="3">
    <source>
        <dbReference type="ARBA" id="ARBA00022448"/>
    </source>
</evidence>
<keyword evidence="4" id="KW-1003">Cell membrane</keyword>
<evidence type="ECO:0000256" key="7">
    <source>
        <dbReference type="ARBA" id="ARBA00022927"/>
    </source>
</evidence>
<evidence type="ECO:0000256" key="2">
    <source>
        <dbReference type="ARBA" id="ARBA00006555"/>
    </source>
</evidence>
<keyword evidence="5" id="KW-0997">Cell inner membrane</keyword>
<evidence type="ECO:0000256" key="5">
    <source>
        <dbReference type="ARBA" id="ARBA00022519"/>
    </source>
</evidence>
<dbReference type="SUPFAM" id="SSF74653">
    <property type="entry name" value="TolA/TonB C-terminal domain"/>
    <property type="match status" value="1"/>
</dbReference>
<accession>A0ABX0XHC3</accession>
<feature type="compositionally biased region" description="Pro residues" evidence="10">
    <location>
        <begin position="53"/>
        <end position="62"/>
    </location>
</feature>
<dbReference type="PANTHER" id="PTHR33446">
    <property type="entry name" value="PROTEIN TONB-RELATED"/>
    <property type="match status" value="1"/>
</dbReference>
<sequence>MPYADHHATSRTRSLALVAIVHVGVGYALLTGLAGSFIIDDAPPTLQTSNIPIAPPPPPQQPEPVQRQQEAPRPAEPISVPLPRIQPPSPNQTLTTTELPPLRPTPLPEVTGNGTGTAPEVLPPVEQTIVRSAAAKGNPAAWISDADYPARALREERSGTSSIRWEISTAGRVENCTVVASSGSPDLDRAACQAITRRGRYDPALDATGAPIRSSASRRVVWRIPAE</sequence>
<evidence type="ECO:0000313" key="14">
    <source>
        <dbReference type="Proteomes" id="UP000734218"/>
    </source>
</evidence>
<organism evidence="13 14">
    <name type="scientific">Sphingomonas jejuensis</name>
    <dbReference type="NCBI Taxonomy" id="904715"/>
    <lineage>
        <taxon>Bacteria</taxon>
        <taxon>Pseudomonadati</taxon>
        <taxon>Pseudomonadota</taxon>
        <taxon>Alphaproteobacteria</taxon>
        <taxon>Sphingomonadales</taxon>
        <taxon>Sphingomonadaceae</taxon>
        <taxon>Sphingomonas</taxon>
    </lineage>
</organism>
<dbReference type="InterPro" id="IPR006260">
    <property type="entry name" value="TonB/TolA_C"/>
</dbReference>
<dbReference type="PANTHER" id="PTHR33446:SF2">
    <property type="entry name" value="PROTEIN TONB"/>
    <property type="match status" value="1"/>
</dbReference>
<dbReference type="EMBL" id="JAATJE010000001">
    <property type="protein sequence ID" value="NJC32726.1"/>
    <property type="molecule type" value="Genomic_DNA"/>
</dbReference>
<evidence type="ECO:0000256" key="1">
    <source>
        <dbReference type="ARBA" id="ARBA00004383"/>
    </source>
</evidence>
<protein>
    <submittedName>
        <fullName evidence="13">Protein TonB</fullName>
    </submittedName>
</protein>
<dbReference type="Gene3D" id="3.30.1150.10">
    <property type="match status" value="1"/>
</dbReference>
<keyword evidence="14" id="KW-1185">Reference proteome</keyword>
<evidence type="ECO:0000256" key="10">
    <source>
        <dbReference type="SAM" id="MobiDB-lite"/>
    </source>
</evidence>
<feature type="region of interest" description="Disordered" evidence="10">
    <location>
        <begin position="48"/>
        <end position="121"/>
    </location>
</feature>
<evidence type="ECO:0000313" key="13">
    <source>
        <dbReference type="EMBL" id="NJC32726.1"/>
    </source>
</evidence>
<feature type="compositionally biased region" description="Low complexity" evidence="10">
    <location>
        <begin position="63"/>
        <end position="72"/>
    </location>
</feature>
<name>A0ABX0XHC3_9SPHN</name>